<evidence type="ECO:0000256" key="11">
    <source>
        <dbReference type="ARBA" id="ARBA00041276"/>
    </source>
</evidence>
<dbReference type="PANTHER" id="PTHR42715:SF12">
    <property type="entry name" value="BETA-GLUCOSIDASE G-RELATED"/>
    <property type="match status" value="1"/>
</dbReference>
<evidence type="ECO:0000256" key="10">
    <source>
        <dbReference type="ARBA" id="ARBA00039579"/>
    </source>
</evidence>
<sequence>MWPFRASELYAKRFSYLASALLMAWRVLGLLLICSSLGERNQTPNLQDIPHLQLVQRQLILLKSTPKNRTWDEAKQKAAEVVAQLTVPELNDLLRGSHFAMSGSPDVGYYVGNIASIPRLQIPALKMQDAAQGFRPTEPNTGGTTTAYPCMLALASTWDEDLVNLVAAAIGTEFKGKGANVILGPSVNVHRVAAGGRNFEYLSGEDPHLGFRLTAAYVKGVQEQGVMAVAKHFAFNEQETHRMTMDAKASERTAMELYFAPFRGAVSAGVGSFMCAYNKVNGTYSCQNAELLKKDLRGLMDFQGFVMSDWLATHTPDALAAGMDQEQPGIIQLPLGAKSAVLTDKELNKVDKHIREAAASHVLTAVYRMGLDREPGCTPPNCTQELVSDQTKATTRGQRHEEIAFHAAASSVVLMKNNGLLPLTKDKVRRIAVLGEAAVDETHRTYVGKGSGYVQPDSSAKTPLAAIEERAAKENIEIIRPDSHTPEEAKSLGGTVDAIIVVVGVDASEGSDRTSLDLGHKSDHLVKAAASKAPTIVLLQIPGAVLMPWKGEVGAIAGIFMGGVATGAAWASVLFGDKLPTGRLPLMMPETINDTIQIGENREVDYSEGLLTSYRSPSFKAAFPFGHGLTYTTFEFSGAQQTREGCQAAACVEVTVTNSGKTAGEEVVQAYLHFPEPSGGDEKWVKSTPAKVLKGFHRTQELKPGQTETVLFNFAPEDFTLFSSERGWVEQSKVTVHLGASSEDIRQSLPVEPLS</sequence>
<dbReference type="SUPFAM" id="SSF51445">
    <property type="entry name" value="(Trans)glycosidases"/>
    <property type="match status" value="1"/>
</dbReference>
<dbReference type="InterPro" id="IPR050288">
    <property type="entry name" value="Cellulose_deg_GH3"/>
</dbReference>
<reference evidence="15 16" key="1">
    <citation type="submission" date="2024-02" db="EMBL/GenBank/DDBJ databases">
        <authorList>
            <person name="Chen Y."/>
            <person name="Shah S."/>
            <person name="Dougan E. K."/>
            <person name="Thang M."/>
            <person name="Chan C."/>
        </authorList>
    </citation>
    <scope>NUCLEOTIDE SEQUENCE [LARGE SCALE GENOMIC DNA]</scope>
</reference>
<evidence type="ECO:0000256" key="1">
    <source>
        <dbReference type="ARBA" id="ARBA00000448"/>
    </source>
</evidence>
<evidence type="ECO:0000256" key="13">
    <source>
        <dbReference type="ARBA" id="ARBA00041808"/>
    </source>
</evidence>
<keyword evidence="8" id="KW-0326">Glycosidase</keyword>
<evidence type="ECO:0000256" key="5">
    <source>
        <dbReference type="ARBA" id="ARBA00022525"/>
    </source>
</evidence>
<evidence type="ECO:0000256" key="4">
    <source>
        <dbReference type="ARBA" id="ARBA00012744"/>
    </source>
</evidence>
<dbReference type="Pfam" id="PF14310">
    <property type="entry name" value="Fn3-like"/>
    <property type="match status" value="1"/>
</dbReference>
<evidence type="ECO:0000259" key="14">
    <source>
        <dbReference type="SMART" id="SM01217"/>
    </source>
</evidence>
<dbReference type="InterPro" id="IPR001764">
    <property type="entry name" value="Glyco_hydro_3_N"/>
</dbReference>
<dbReference type="EC" id="3.2.1.21" evidence="4"/>
<proteinExistence type="inferred from homology"/>
<evidence type="ECO:0000256" key="7">
    <source>
        <dbReference type="ARBA" id="ARBA00022801"/>
    </source>
</evidence>
<comment type="subcellular location">
    <subcellularLocation>
        <location evidence="2">Secreted</location>
    </subcellularLocation>
</comment>
<dbReference type="InterPro" id="IPR036881">
    <property type="entry name" value="Glyco_hydro_3_C_sf"/>
</dbReference>
<dbReference type="InterPro" id="IPR013783">
    <property type="entry name" value="Ig-like_fold"/>
</dbReference>
<dbReference type="SMART" id="SM01217">
    <property type="entry name" value="Fn3_like"/>
    <property type="match status" value="1"/>
</dbReference>
<dbReference type="SUPFAM" id="SSF52279">
    <property type="entry name" value="Beta-D-glucan exohydrolase, C-terminal domain"/>
    <property type="match status" value="1"/>
</dbReference>
<dbReference type="EMBL" id="CAXAMM010003592">
    <property type="protein sequence ID" value="CAK9000566.1"/>
    <property type="molecule type" value="Genomic_DNA"/>
</dbReference>
<keyword evidence="7" id="KW-0378">Hydrolase</keyword>
<dbReference type="Pfam" id="PF01915">
    <property type="entry name" value="Glyco_hydro_3_C"/>
    <property type="match status" value="1"/>
</dbReference>
<evidence type="ECO:0000256" key="8">
    <source>
        <dbReference type="ARBA" id="ARBA00023295"/>
    </source>
</evidence>
<evidence type="ECO:0000313" key="16">
    <source>
        <dbReference type="Proteomes" id="UP001642464"/>
    </source>
</evidence>
<comment type="caution">
    <text evidence="15">The sequence shown here is derived from an EMBL/GenBank/DDBJ whole genome shotgun (WGS) entry which is preliminary data.</text>
</comment>
<keyword evidence="16" id="KW-1185">Reference proteome</keyword>
<evidence type="ECO:0000313" key="15">
    <source>
        <dbReference type="EMBL" id="CAK9000566.1"/>
    </source>
</evidence>
<evidence type="ECO:0000256" key="6">
    <source>
        <dbReference type="ARBA" id="ARBA00022729"/>
    </source>
</evidence>
<dbReference type="PANTHER" id="PTHR42715">
    <property type="entry name" value="BETA-GLUCOSIDASE"/>
    <property type="match status" value="1"/>
</dbReference>
<name>A0ABP0IFA2_9DINO</name>
<evidence type="ECO:0000256" key="12">
    <source>
        <dbReference type="ARBA" id="ARBA00041601"/>
    </source>
</evidence>
<feature type="domain" description="Fibronectin type III-like" evidence="14">
    <location>
        <begin position="666"/>
        <end position="742"/>
    </location>
</feature>
<evidence type="ECO:0000256" key="2">
    <source>
        <dbReference type="ARBA" id="ARBA00004613"/>
    </source>
</evidence>
<dbReference type="Gene3D" id="2.60.40.10">
    <property type="entry name" value="Immunoglobulins"/>
    <property type="match status" value="1"/>
</dbReference>
<organism evidence="15 16">
    <name type="scientific">Durusdinium trenchii</name>
    <dbReference type="NCBI Taxonomy" id="1381693"/>
    <lineage>
        <taxon>Eukaryota</taxon>
        <taxon>Sar</taxon>
        <taxon>Alveolata</taxon>
        <taxon>Dinophyceae</taxon>
        <taxon>Suessiales</taxon>
        <taxon>Symbiodiniaceae</taxon>
        <taxon>Durusdinium</taxon>
    </lineage>
</organism>
<protein>
    <recommendedName>
        <fullName evidence="10">Probable beta-glucosidase G</fullName>
        <ecNumber evidence="4">3.2.1.21</ecNumber>
    </recommendedName>
    <alternativeName>
        <fullName evidence="11">Beta-D-glucoside glucohydrolase G</fullName>
    </alternativeName>
    <alternativeName>
        <fullName evidence="12">Cellobiase G</fullName>
    </alternativeName>
    <alternativeName>
        <fullName evidence="13">Gentiobiase G</fullName>
    </alternativeName>
</protein>
<gene>
    <name evidence="15" type="ORF">SCF082_LOCUS6551</name>
</gene>
<evidence type="ECO:0000256" key="9">
    <source>
        <dbReference type="ARBA" id="ARBA00024983"/>
    </source>
</evidence>
<keyword evidence="6" id="KW-0732">Signal</keyword>
<dbReference type="Gene3D" id="3.40.50.1700">
    <property type="entry name" value="Glycoside hydrolase family 3 C-terminal domain"/>
    <property type="match status" value="1"/>
</dbReference>
<comment type="similarity">
    <text evidence="3">Belongs to the glycosyl hydrolase 3 family.</text>
</comment>
<accession>A0ABP0IFA2</accession>
<dbReference type="Gene3D" id="3.20.20.300">
    <property type="entry name" value="Glycoside hydrolase, family 3, N-terminal domain"/>
    <property type="match status" value="1"/>
</dbReference>
<dbReference type="InterPro" id="IPR002772">
    <property type="entry name" value="Glyco_hydro_3_C"/>
</dbReference>
<dbReference type="Proteomes" id="UP001642464">
    <property type="component" value="Unassembled WGS sequence"/>
</dbReference>
<comment type="catalytic activity">
    <reaction evidence="1">
        <text>Hydrolysis of terminal, non-reducing beta-D-glucosyl residues with release of beta-D-glucose.</text>
        <dbReference type="EC" id="3.2.1.21"/>
    </reaction>
</comment>
<dbReference type="InterPro" id="IPR017853">
    <property type="entry name" value="GH"/>
</dbReference>
<dbReference type="PRINTS" id="PR00133">
    <property type="entry name" value="GLHYDRLASE3"/>
</dbReference>
<dbReference type="InterPro" id="IPR026891">
    <property type="entry name" value="Fn3-like"/>
</dbReference>
<dbReference type="InterPro" id="IPR036962">
    <property type="entry name" value="Glyco_hydro_3_N_sf"/>
</dbReference>
<keyword evidence="5" id="KW-0964">Secreted</keyword>
<dbReference type="Pfam" id="PF00933">
    <property type="entry name" value="Glyco_hydro_3"/>
    <property type="match status" value="1"/>
</dbReference>
<comment type="function">
    <text evidence="9">Beta-glucosidases are one of a number of cellulolytic enzymes involved in the degradation of cellulosic biomass. Catalyzes the last step releasing glucose from the inhibitory cellobiose.</text>
</comment>
<evidence type="ECO:0000256" key="3">
    <source>
        <dbReference type="ARBA" id="ARBA00005336"/>
    </source>
</evidence>